<feature type="domain" description="Ice-binding protein C-terminal" evidence="2">
    <location>
        <begin position="201"/>
        <end position="221"/>
    </location>
</feature>
<dbReference type="NCBIfam" id="TIGR02595">
    <property type="entry name" value="PEP_CTERM"/>
    <property type="match status" value="1"/>
</dbReference>
<dbReference type="SUPFAM" id="SSF49785">
    <property type="entry name" value="Galactose-binding domain-like"/>
    <property type="match status" value="1"/>
</dbReference>
<sequence>MKLKYISLVVFTVATFFTSVANASVILGTGTSSLIGGDLTDPENDGLADANVNYNAVFRSNNEPGFGGGEYAFNVFDNILSGGNGKWCCSGPSVWVEADFGNKRFLLNSFTLSSANDVPSRDADHWSILGSNDGINYTALYTYNVDGTSIWGNTRYQVIQFSNQDDYNTSTGYSIFRYQAYSVVSGSNHQLGEIEFFGTEVSEPSILALLGLGLLGLSSRRFKVQK</sequence>
<evidence type="ECO:0000313" key="3">
    <source>
        <dbReference type="EMBL" id="AEP28828.1"/>
    </source>
</evidence>
<evidence type="ECO:0000259" key="2">
    <source>
        <dbReference type="Pfam" id="PF07589"/>
    </source>
</evidence>
<dbReference type="InterPro" id="IPR013424">
    <property type="entry name" value="Ice-binding_C"/>
</dbReference>
<dbReference type="KEGG" id="gni:GNIT_0684"/>
<dbReference type="OrthoDB" id="6388934at2"/>
<dbReference type="RefSeq" id="WP_014107703.1">
    <property type="nucleotide sequence ID" value="NC_016041.1"/>
</dbReference>
<feature type="signal peptide" evidence="1">
    <location>
        <begin position="1"/>
        <end position="23"/>
    </location>
</feature>
<accession>G4QFP3</accession>
<evidence type="ECO:0000256" key="1">
    <source>
        <dbReference type="SAM" id="SignalP"/>
    </source>
</evidence>
<keyword evidence="4" id="KW-1185">Reference proteome</keyword>
<dbReference type="STRING" id="1085623.GNIT_0684"/>
<dbReference type="EMBL" id="CP003060">
    <property type="protein sequence ID" value="AEP28828.1"/>
    <property type="molecule type" value="Genomic_DNA"/>
</dbReference>
<keyword evidence="1" id="KW-0732">Signal</keyword>
<dbReference type="InterPro" id="IPR008979">
    <property type="entry name" value="Galactose-bd-like_sf"/>
</dbReference>
<name>G4QFP3_GLANF</name>
<organism evidence="3 4">
    <name type="scientific">Glaciecola nitratireducens (strain JCM 12485 / KCTC 12276 / FR1064)</name>
    <dbReference type="NCBI Taxonomy" id="1085623"/>
    <lineage>
        <taxon>Bacteria</taxon>
        <taxon>Pseudomonadati</taxon>
        <taxon>Pseudomonadota</taxon>
        <taxon>Gammaproteobacteria</taxon>
        <taxon>Alteromonadales</taxon>
        <taxon>Alteromonadaceae</taxon>
        <taxon>Brumicola</taxon>
    </lineage>
</organism>
<dbReference type="AlphaFoldDB" id="G4QFP3"/>
<evidence type="ECO:0000313" key="4">
    <source>
        <dbReference type="Proteomes" id="UP000009282"/>
    </source>
</evidence>
<gene>
    <name evidence="3" type="ordered locus">GNIT_0684</name>
</gene>
<dbReference type="Pfam" id="PF07589">
    <property type="entry name" value="PEP-CTERM"/>
    <property type="match status" value="1"/>
</dbReference>
<proteinExistence type="predicted"/>
<dbReference type="HOGENOM" id="CLU_1223292_0_0_6"/>
<dbReference type="Gene3D" id="2.60.120.260">
    <property type="entry name" value="Galactose-binding domain-like"/>
    <property type="match status" value="1"/>
</dbReference>
<dbReference type="Proteomes" id="UP000009282">
    <property type="component" value="Chromosome"/>
</dbReference>
<reference evidence="3 4" key="1">
    <citation type="journal article" date="2011" name="J. Bacteriol.">
        <title>Complete genome sequence of seawater bacterium Glaciecola nitratireducens FR1064T.</title>
        <authorList>
            <person name="Bian F."/>
            <person name="Qin Q.L."/>
            <person name="Xie B.B."/>
            <person name="Shu Y.L."/>
            <person name="Zhang X.Y."/>
            <person name="Yu Y."/>
            <person name="Chen B."/>
            <person name="Chen X.L."/>
            <person name="Zhou B.C."/>
            <person name="Zhang Y.Z."/>
        </authorList>
    </citation>
    <scope>NUCLEOTIDE SEQUENCE [LARGE SCALE GENOMIC DNA]</scope>
    <source>
        <strain evidence="4">JCM 12485 / KCTC 12276 / FR1064</strain>
    </source>
</reference>
<protein>
    <recommendedName>
        <fullName evidence="2">Ice-binding protein C-terminal domain-containing protein</fullName>
    </recommendedName>
</protein>
<feature type="chain" id="PRO_5003467493" description="Ice-binding protein C-terminal domain-containing protein" evidence="1">
    <location>
        <begin position="24"/>
        <end position="226"/>
    </location>
</feature>